<keyword evidence="2" id="KW-0813">Transport</keyword>
<evidence type="ECO:0000256" key="11">
    <source>
        <dbReference type="ARBA" id="ARBA00040570"/>
    </source>
</evidence>
<dbReference type="InterPro" id="IPR004709">
    <property type="entry name" value="NaH_exchanger"/>
</dbReference>
<evidence type="ECO:0000256" key="14">
    <source>
        <dbReference type="SAM" id="Phobius"/>
    </source>
</evidence>
<evidence type="ECO:0000313" key="17">
    <source>
        <dbReference type="Ensembl" id="ENSEBUP00000019854.1"/>
    </source>
</evidence>
<dbReference type="AlphaFoldDB" id="A0A8C4WYM1"/>
<dbReference type="InterPro" id="IPR006153">
    <property type="entry name" value="Cation/H_exchanger_TM"/>
</dbReference>
<feature type="transmembrane region" description="Helical" evidence="14">
    <location>
        <begin position="194"/>
        <end position="217"/>
    </location>
</feature>
<sequence>MANCLWAVLLSKIKLITSIHRPDMRAIALALLLSPLLVVSVNTEDPKVDPPVLSAGEKKNNGTLSILMEKPVPKVEEKEQPILPMETGEQAQREEQSIGMTIFFILLILALSIILVHLIIRYKFHILPESIAVVALGILVGGFIRLAEKYKMASWKEEEMFRPNMFFLVLLPPIIFESGYSLHKGNFFQNIGSITVFAVFGTAISAAVFGGGIYMLGQVAIKWEHFAFGSLISAVDPVATISILNDAVAIVLTKLVLAYPPFHHLYPHPHFTSFFLDLRSTPSLEFGIMIIFAYLPYCLAEGLKFSGMVQSSYTTIVTEILVAPKLLSIHVDFIIFKSLERSKLWIIVILLVNIEVQLISVVILITSPQTLFLSLFTTTPARHTSIYK</sequence>
<name>A0A8C4WYM1_EPTBU</name>
<keyword evidence="5 14" id="KW-1133">Transmembrane helix</keyword>
<dbReference type="GO" id="GO:0000139">
    <property type="term" value="C:Golgi membrane"/>
    <property type="evidence" value="ECO:0007669"/>
    <property type="project" value="UniProtKB-SubCell"/>
</dbReference>
<feature type="transmembrane region" description="Helical" evidence="14">
    <location>
        <begin position="344"/>
        <end position="365"/>
    </location>
</feature>
<dbReference type="PANTHER" id="PTHR10110">
    <property type="entry name" value="SODIUM/HYDROGEN EXCHANGER"/>
    <property type="match status" value="1"/>
</dbReference>
<keyword evidence="7" id="KW-0915">Sodium</keyword>
<dbReference type="GeneTree" id="ENSGT00940000157210"/>
<evidence type="ECO:0000256" key="15">
    <source>
        <dbReference type="SAM" id="SignalP"/>
    </source>
</evidence>
<feature type="signal peptide" evidence="15">
    <location>
        <begin position="1"/>
        <end position="43"/>
    </location>
</feature>
<reference evidence="17" key="1">
    <citation type="submission" date="2025-08" db="UniProtKB">
        <authorList>
            <consortium name="Ensembl"/>
        </authorList>
    </citation>
    <scope>IDENTIFICATION</scope>
</reference>
<keyword evidence="8" id="KW-0406">Ion transport</keyword>
<keyword evidence="4 14" id="KW-0812">Transmembrane</keyword>
<evidence type="ECO:0000259" key="16">
    <source>
        <dbReference type="Pfam" id="PF00999"/>
    </source>
</evidence>
<evidence type="ECO:0000256" key="10">
    <source>
        <dbReference type="ARBA" id="ARBA00023201"/>
    </source>
</evidence>
<dbReference type="Pfam" id="PF00999">
    <property type="entry name" value="Na_H_Exchanger"/>
    <property type="match status" value="1"/>
</dbReference>
<keyword evidence="18" id="KW-1185">Reference proteome</keyword>
<feature type="transmembrane region" description="Helical" evidence="14">
    <location>
        <begin position="165"/>
        <end position="182"/>
    </location>
</feature>
<keyword evidence="9 14" id="KW-0472">Membrane</keyword>
<accession>A0A8C4WYM1</accession>
<evidence type="ECO:0000256" key="5">
    <source>
        <dbReference type="ARBA" id="ARBA00022989"/>
    </source>
</evidence>
<evidence type="ECO:0000256" key="3">
    <source>
        <dbReference type="ARBA" id="ARBA00022449"/>
    </source>
</evidence>
<evidence type="ECO:0000256" key="9">
    <source>
        <dbReference type="ARBA" id="ARBA00023136"/>
    </source>
</evidence>
<feature type="transmembrane region" description="Helical" evidence="14">
    <location>
        <begin position="98"/>
        <end position="120"/>
    </location>
</feature>
<keyword evidence="15" id="KW-0732">Signal</keyword>
<dbReference type="Ensembl" id="ENSEBUT00000020429.1">
    <property type="protein sequence ID" value="ENSEBUP00000019854.1"/>
    <property type="gene ID" value="ENSEBUG00000012325.1"/>
</dbReference>
<feature type="transmembrane region" description="Helical" evidence="14">
    <location>
        <begin position="282"/>
        <end position="300"/>
    </location>
</feature>
<dbReference type="Proteomes" id="UP000694388">
    <property type="component" value="Unplaced"/>
</dbReference>
<evidence type="ECO:0000256" key="12">
    <source>
        <dbReference type="ARBA" id="ARBA00042291"/>
    </source>
</evidence>
<comment type="subcellular location">
    <subcellularLocation>
        <location evidence="1">Golgi apparatus membrane</location>
        <topology evidence="1">Multi-pass membrane protein</topology>
    </subcellularLocation>
</comment>
<dbReference type="InterPro" id="IPR018422">
    <property type="entry name" value="Cation/H_exchanger_CPA1"/>
</dbReference>
<evidence type="ECO:0000256" key="6">
    <source>
        <dbReference type="ARBA" id="ARBA00023034"/>
    </source>
</evidence>
<dbReference type="GO" id="GO:0015385">
    <property type="term" value="F:sodium:proton antiporter activity"/>
    <property type="evidence" value="ECO:0007669"/>
    <property type="project" value="InterPro"/>
</dbReference>
<evidence type="ECO:0000256" key="4">
    <source>
        <dbReference type="ARBA" id="ARBA00022692"/>
    </source>
</evidence>
<proteinExistence type="predicted"/>
<dbReference type="GO" id="GO:0051453">
    <property type="term" value="P:regulation of intracellular pH"/>
    <property type="evidence" value="ECO:0007669"/>
    <property type="project" value="TreeGrafter"/>
</dbReference>
<feature type="chain" id="PRO_5034019817" description="Sodium/hydrogen exchanger 8" evidence="15">
    <location>
        <begin position="44"/>
        <end position="388"/>
    </location>
</feature>
<evidence type="ECO:0000256" key="2">
    <source>
        <dbReference type="ARBA" id="ARBA00022448"/>
    </source>
</evidence>
<feature type="transmembrane region" description="Helical" evidence="14">
    <location>
        <begin position="238"/>
        <end position="262"/>
    </location>
</feature>
<evidence type="ECO:0000256" key="1">
    <source>
        <dbReference type="ARBA" id="ARBA00004653"/>
    </source>
</evidence>
<keyword evidence="3" id="KW-0050">Antiport</keyword>
<evidence type="ECO:0000313" key="18">
    <source>
        <dbReference type="Proteomes" id="UP000694388"/>
    </source>
</evidence>
<evidence type="ECO:0000256" key="13">
    <source>
        <dbReference type="ARBA" id="ARBA00042692"/>
    </source>
</evidence>
<evidence type="ECO:0000256" key="7">
    <source>
        <dbReference type="ARBA" id="ARBA00023053"/>
    </source>
</evidence>
<reference evidence="17" key="2">
    <citation type="submission" date="2025-09" db="UniProtKB">
        <authorList>
            <consortium name="Ensembl"/>
        </authorList>
    </citation>
    <scope>IDENTIFICATION</scope>
</reference>
<dbReference type="PRINTS" id="PR01084">
    <property type="entry name" value="NAHEXCHNGR"/>
</dbReference>
<keyword evidence="6" id="KW-0333">Golgi apparatus</keyword>
<organism evidence="17 18">
    <name type="scientific">Eptatretus burgeri</name>
    <name type="common">Inshore hagfish</name>
    <dbReference type="NCBI Taxonomy" id="7764"/>
    <lineage>
        <taxon>Eukaryota</taxon>
        <taxon>Metazoa</taxon>
        <taxon>Chordata</taxon>
        <taxon>Craniata</taxon>
        <taxon>Vertebrata</taxon>
        <taxon>Cyclostomata</taxon>
        <taxon>Myxini</taxon>
        <taxon>Myxiniformes</taxon>
        <taxon>Myxinidae</taxon>
        <taxon>Eptatretinae</taxon>
        <taxon>Eptatretus</taxon>
    </lineage>
</organism>
<feature type="transmembrane region" description="Helical" evidence="14">
    <location>
        <begin position="126"/>
        <end position="144"/>
    </location>
</feature>
<evidence type="ECO:0000256" key="8">
    <source>
        <dbReference type="ARBA" id="ARBA00023065"/>
    </source>
</evidence>
<protein>
    <recommendedName>
        <fullName evidence="11">Sodium/hydrogen exchanger 8</fullName>
    </recommendedName>
    <alternativeName>
        <fullName evidence="12">Na(+)/H(+) exchanger 8</fullName>
    </alternativeName>
    <alternativeName>
        <fullName evidence="13">Solute carrier family 9 member 8</fullName>
    </alternativeName>
</protein>
<feature type="domain" description="Cation/H+ exchanger transmembrane" evidence="16">
    <location>
        <begin position="113"/>
        <end position="248"/>
    </location>
</feature>
<dbReference type="PANTHER" id="PTHR10110:SF191">
    <property type="entry name" value="SODIUM_HYDROGEN EXCHANGER 8"/>
    <property type="match status" value="1"/>
</dbReference>
<dbReference type="GO" id="GO:0015386">
    <property type="term" value="F:potassium:proton antiporter activity"/>
    <property type="evidence" value="ECO:0007669"/>
    <property type="project" value="TreeGrafter"/>
</dbReference>
<keyword evidence="10" id="KW-0739">Sodium transport</keyword>